<reference evidence="2" key="1">
    <citation type="journal article" date="2022" name="Mol. Ecol. Resour.">
        <title>The genomes of chicory, endive, great burdock and yacon provide insights into Asteraceae palaeo-polyploidization history and plant inulin production.</title>
        <authorList>
            <person name="Fan W."/>
            <person name="Wang S."/>
            <person name="Wang H."/>
            <person name="Wang A."/>
            <person name="Jiang F."/>
            <person name="Liu H."/>
            <person name="Zhao H."/>
            <person name="Xu D."/>
            <person name="Zhang Y."/>
        </authorList>
    </citation>
    <scope>NUCLEOTIDE SEQUENCE [LARGE SCALE GENOMIC DNA]</scope>
    <source>
        <strain evidence="2">cv. Yunnan</strain>
    </source>
</reference>
<accession>A0ACB9K434</accession>
<protein>
    <submittedName>
        <fullName evidence="1">Uncharacterized protein</fullName>
    </submittedName>
</protein>
<organism evidence="1 2">
    <name type="scientific">Smallanthus sonchifolius</name>
    <dbReference type="NCBI Taxonomy" id="185202"/>
    <lineage>
        <taxon>Eukaryota</taxon>
        <taxon>Viridiplantae</taxon>
        <taxon>Streptophyta</taxon>
        <taxon>Embryophyta</taxon>
        <taxon>Tracheophyta</taxon>
        <taxon>Spermatophyta</taxon>
        <taxon>Magnoliopsida</taxon>
        <taxon>eudicotyledons</taxon>
        <taxon>Gunneridae</taxon>
        <taxon>Pentapetalae</taxon>
        <taxon>asterids</taxon>
        <taxon>campanulids</taxon>
        <taxon>Asterales</taxon>
        <taxon>Asteraceae</taxon>
        <taxon>Asteroideae</taxon>
        <taxon>Heliantheae alliance</taxon>
        <taxon>Millerieae</taxon>
        <taxon>Smallanthus</taxon>
    </lineage>
</organism>
<keyword evidence="2" id="KW-1185">Reference proteome</keyword>
<comment type="caution">
    <text evidence="1">The sequence shown here is derived from an EMBL/GenBank/DDBJ whole genome shotgun (WGS) entry which is preliminary data.</text>
</comment>
<dbReference type="Proteomes" id="UP001056120">
    <property type="component" value="Linkage Group LG01"/>
</dbReference>
<gene>
    <name evidence="1" type="ORF">L1987_01000</name>
</gene>
<evidence type="ECO:0000313" key="2">
    <source>
        <dbReference type="Proteomes" id="UP001056120"/>
    </source>
</evidence>
<dbReference type="EMBL" id="CM042018">
    <property type="protein sequence ID" value="KAI3826940.1"/>
    <property type="molecule type" value="Genomic_DNA"/>
</dbReference>
<reference evidence="1 2" key="2">
    <citation type="journal article" date="2022" name="Mol. Ecol. Resour.">
        <title>The genomes of chicory, endive, great burdock and yacon provide insights into Asteraceae paleo-polyploidization history and plant inulin production.</title>
        <authorList>
            <person name="Fan W."/>
            <person name="Wang S."/>
            <person name="Wang H."/>
            <person name="Wang A."/>
            <person name="Jiang F."/>
            <person name="Liu H."/>
            <person name="Zhao H."/>
            <person name="Xu D."/>
            <person name="Zhang Y."/>
        </authorList>
    </citation>
    <scope>NUCLEOTIDE SEQUENCE [LARGE SCALE GENOMIC DNA]</scope>
    <source>
        <strain evidence="2">cv. Yunnan</strain>
        <tissue evidence="1">Leaves</tissue>
    </source>
</reference>
<sequence>MMPKQMVPRGCMYHYPGRNVADANMEGVGCGMLLVPYDMVGVGGMLPGDVVAAIQQTMEASHFLRQICKWVSQRTRDLHRPL</sequence>
<proteinExistence type="predicted"/>
<name>A0ACB9K434_9ASTR</name>
<evidence type="ECO:0000313" key="1">
    <source>
        <dbReference type="EMBL" id="KAI3826940.1"/>
    </source>
</evidence>